<comment type="caution">
    <text evidence="3">The sequence shown here is derived from an EMBL/GenBank/DDBJ whole genome shotgun (WGS) entry which is preliminary data.</text>
</comment>
<accession>A0A8J3A7V7</accession>
<proteinExistence type="predicted"/>
<dbReference type="InterPro" id="IPR005184">
    <property type="entry name" value="DUF306_Meta_HslJ"/>
</dbReference>
<organism evidence="3 4">
    <name type="scientific">Egicoccus halophilus</name>
    <dbReference type="NCBI Taxonomy" id="1670830"/>
    <lineage>
        <taxon>Bacteria</taxon>
        <taxon>Bacillati</taxon>
        <taxon>Actinomycetota</taxon>
        <taxon>Nitriliruptoria</taxon>
        <taxon>Egicoccales</taxon>
        <taxon>Egicoccaceae</taxon>
        <taxon>Egicoccus</taxon>
    </lineage>
</organism>
<evidence type="ECO:0000256" key="1">
    <source>
        <dbReference type="SAM" id="MobiDB-lite"/>
    </source>
</evidence>
<evidence type="ECO:0000313" key="3">
    <source>
        <dbReference type="EMBL" id="GGI06115.1"/>
    </source>
</evidence>
<reference evidence="3" key="2">
    <citation type="submission" date="2020-09" db="EMBL/GenBank/DDBJ databases">
        <authorList>
            <person name="Sun Q."/>
            <person name="Zhou Y."/>
        </authorList>
    </citation>
    <scope>NUCLEOTIDE SEQUENCE</scope>
    <source>
        <strain evidence="3">CGMCC 1.14988</strain>
    </source>
</reference>
<dbReference type="PROSITE" id="PS51257">
    <property type="entry name" value="PROKAR_LIPOPROTEIN"/>
    <property type="match status" value="1"/>
</dbReference>
<sequence length="313" mass="32548">MRTPRLLPLVALSALAVGCADNVPPVAAPVDAPSDAGPEAPATGDPATGDPATGDPATEDPATEDPATEDLESRVGDDTWMLVDGQVGDGVLAVPDDAHVTLRLDPDEGTLHGTAACNAYDAAYALDGGELVLEWLSSTGMGCDEPLLAVERRYLDAWHPSGTLAVELAEGDVLTLRGPDTRLVYERLAPAADRTMRGRWQLVAIQHGEGPDASVVRVTDRVALHVGEGTYTVTADCFTVEAEWVVAGAEVAVPAWSAEYADPDGVCLEDQPAQTAALDGLGRAFTTVVEGDELVVGQLGSETSLRFRAVDAG</sequence>
<dbReference type="OrthoDB" id="9809132at2"/>
<name>A0A8J3A7V7_9ACTN</name>
<feature type="compositionally biased region" description="Acidic residues" evidence="1">
    <location>
        <begin position="57"/>
        <end position="70"/>
    </location>
</feature>
<gene>
    <name evidence="3" type="ORF">GCM10011354_17490</name>
</gene>
<feature type="compositionally biased region" description="Low complexity" evidence="1">
    <location>
        <begin position="28"/>
        <end position="38"/>
    </location>
</feature>
<feature type="region of interest" description="Disordered" evidence="1">
    <location>
        <begin position="28"/>
        <end position="75"/>
    </location>
</feature>
<dbReference type="Pfam" id="PF03724">
    <property type="entry name" value="META"/>
    <property type="match status" value="1"/>
</dbReference>
<dbReference type="InterPro" id="IPR038670">
    <property type="entry name" value="HslJ-like_sf"/>
</dbReference>
<feature type="domain" description="DUF306" evidence="2">
    <location>
        <begin position="79"/>
        <end position="180"/>
    </location>
</feature>
<reference evidence="3" key="1">
    <citation type="journal article" date="2014" name="Int. J. Syst. Evol. Microbiol.">
        <title>Complete genome sequence of Corynebacterium casei LMG S-19264T (=DSM 44701T), isolated from a smear-ripened cheese.</title>
        <authorList>
            <consortium name="US DOE Joint Genome Institute (JGI-PGF)"/>
            <person name="Walter F."/>
            <person name="Albersmeier A."/>
            <person name="Kalinowski J."/>
            <person name="Ruckert C."/>
        </authorList>
    </citation>
    <scope>NUCLEOTIDE SEQUENCE</scope>
    <source>
        <strain evidence="3">CGMCC 1.14988</strain>
    </source>
</reference>
<dbReference type="EMBL" id="BMHA01000005">
    <property type="protein sequence ID" value="GGI06115.1"/>
    <property type="molecule type" value="Genomic_DNA"/>
</dbReference>
<protein>
    <recommendedName>
        <fullName evidence="2">DUF306 domain-containing protein</fullName>
    </recommendedName>
</protein>
<dbReference type="AlphaFoldDB" id="A0A8J3A7V7"/>
<evidence type="ECO:0000259" key="2">
    <source>
        <dbReference type="Pfam" id="PF03724"/>
    </source>
</evidence>
<dbReference type="Gene3D" id="2.40.128.270">
    <property type="match status" value="1"/>
</dbReference>
<dbReference type="PANTHER" id="PTHR35535:SF1">
    <property type="entry name" value="HEAT SHOCK PROTEIN HSLJ"/>
    <property type="match status" value="1"/>
</dbReference>
<dbReference type="InterPro" id="IPR053147">
    <property type="entry name" value="Hsp_HslJ-like"/>
</dbReference>
<keyword evidence="4" id="KW-1185">Reference proteome</keyword>
<evidence type="ECO:0000313" key="4">
    <source>
        <dbReference type="Proteomes" id="UP000650511"/>
    </source>
</evidence>
<dbReference type="RefSeq" id="WP_130648691.1">
    <property type="nucleotide sequence ID" value="NZ_BMHA01000005.1"/>
</dbReference>
<dbReference type="PANTHER" id="PTHR35535">
    <property type="entry name" value="HEAT SHOCK PROTEIN HSLJ"/>
    <property type="match status" value="1"/>
</dbReference>
<dbReference type="Proteomes" id="UP000650511">
    <property type="component" value="Unassembled WGS sequence"/>
</dbReference>